<feature type="region of interest" description="Disordered" evidence="2">
    <location>
        <begin position="420"/>
        <end position="459"/>
    </location>
</feature>
<keyword evidence="5" id="KW-1185">Reference proteome</keyword>
<dbReference type="Gene3D" id="1.10.418.10">
    <property type="entry name" value="Calponin-like domain"/>
    <property type="match status" value="1"/>
</dbReference>
<dbReference type="Pfam" id="PF19016">
    <property type="entry name" value="DUF5745"/>
    <property type="match status" value="1"/>
</dbReference>
<proteinExistence type="predicted"/>
<dbReference type="OrthoDB" id="545730at2759"/>
<accession>A0A401PE91</accession>
<dbReference type="PANTHER" id="PTHR22545:SF0">
    <property type="entry name" value="CENTROSOMAL PROTEIN OF 95 KDA"/>
    <property type="match status" value="1"/>
</dbReference>
<dbReference type="STRING" id="75743.A0A401PE91"/>
<feature type="region of interest" description="Disordered" evidence="2">
    <location>
        <begin position="363"/>
        <end position="384"/>
    </location>
</feature>
<feature type="compositionally biased region" description="Basic and acidic residues" evidence="2">
    <location>
        <begin position="434"/>
        <end position="459"/>
    </location>
</feature>
<dbReference type="Proteomes" id="UP000288216">
    <property type="component" value="Unassembled WGS sequence"/>
</dbReference>
<sequence length="934" mass="107905">MESQEERDWIAVANNLLHKCHINQRMTKLCECDAGVFIALYKAILGEKVPDYIDTPKSQEDDAHNVQAVIDSLALDYLQISLSHITGENIIQNDKESIRNLLEIFDGLLEYLTEQISEASSQHGDPDLLSSEAISVIRGVLQEELGNPCKGRVPGAGTPSSKASSSSVPTWDEDGSESTNELIRLGESACTFSHRKSTDLPAQFYQKQSEQKMKTLDQGKNWTFPSDFTTIPDTNGEEMLKPGRSADNMLSINHSTELNTNALQLGEPIRPAIPLQSPYHPPDYRPAVQNAHLTSYQSGSGTTLMVRRKDEPSSPRQTPILAGGQKVKSVSTVQHFPDEHENIPTQMTLSRSCPDSIKVLVRQESPSSAGHGTEKHQESQNTAGTTVANSVNVQKRVAFQTQPDIQFVTMQSKTDQWDTLSEQHGEASATLESNQHDFRSEDRSLSFNHKDQGDVSTSFRDEPLSHRRAQNILAEEELHEMSEKLSQKLRQLDMMLKQALGDKYEAHNSKEEDKLSQHSDSITEYRRIQQLPAPPHTRRPARARSLSPSPPRRTLPAEFEDALNKDSKGQMRRIRRELQKEMDHQRTKAKAVSECYREELETYKMKEKSKMEKEKKSVKKAEQEYKENIFKETPKTPQPAKVYSAKTTPRKPKHSQWTPTGVAKPKKATPMKIQDNDLLPLLLEEFPYLPISPHTLNRMWKQQFKQIEQLIKSGLDQDRNQTKLQSAIEDAQKKHDLLINIMKKEQDHNQRLKEFKERIRQQKSSQNKMKEQRQQIARAKKYYTDYHVQLRAKMMRARTREERIFKNLFEEGLEIQKQRLRDLKTYTKEKRQEYNKRQKEELQSMENYYRDQFVMLAETLAQERQKVGIRETAQNKALQKWKKELRAKMEKEIHELQEMIIRDDDDVYFRELEAERVQRRLQMASFQHSNTPSL</sequence>
<dbReference type="InterPro" id="IPR026619">
    <property type="entry name" value="CEP95"/>
</dbReference>
<evidence type="ECO:0000259" key="3">
    <source>
        <dbReference type="Pfam" id="PF19016"/>
    </source>
</evidence>
<feature type="region of interest" description="Disordered" evidence="2">
    <location>
        <begin position="526"/>
        <end position="560"/>
    </location>
</feature>
<evidence type="ECO:0000313" key="4">
    <source>
        <dbReference type="EMBL" id="GCB71429.1"/>
    </source>
</evidence>
<comment type="caution">
    <text evidence="4">The sequence shown here is derived from an EMBL/GenBank/DDBJ whole genome shotgun (WGS) entry which is preliminary data.</text>
</comment>
<feature type="coiled-coil region" evidence="1">
    <location>
        <begin position="742"/>
        <end position="772"/>
    </location>
</feature>
<feature type="domain" description="DUF5745" evidence="3">
    <location>
        <begin position="50"/>
        <end position="108"/>
    </location>
</feature>
<dbReference type="PANTHER" id="PTHR22545">
    <property type="entry name" value="CENTROSOMAL PROTEIN OF 95 KDA"/>
    <property type="match status" value="1"/>
</dbReference>
<protein>
    <recommendedName>
        <fullName evidence="3">DUF5745 domain-containing protein</fullName>
    </recommendedName>
</protein>
<organism evidence="4 5">
    <name type="scientific">Scyliorhinus torazame</name>
    <name type="common">Cloudy catshark</name>
    <name type="synonym">Catulus torazame</name>
    <dbReference type="NCBI Taxonomy" id="75743"/>
    <lineage>
        <taxon>Eukaryota</taxon>
        <taxon>Metazoa</taxon>
        <taxon>Chordata</taxon>
        <taxon>Craniata</taxon>
        <taxon>Vertebrata</taxon>
        <taxon>Chondrichthyes</taxon>
        <taxon>Elasmobranchii</taxon>
        <taxon>Galeomorphii</taxon>
        <taxon>Galeoidea</taxon>
        <taxon>Carcharhiniformes</taxon>
        <taxon>Scyliorhinidae</taxon>
        <taxon>Scyliorhinus</taxon>
    </lineage>
</organism>
<dbReference type="OMA" id="EQMSLME"/>
<evidence type="ECO:0000313" key="5">
    <source>
        <dbReference type="Proteomes" id="UP000288216"/>
    </source>
</evidence>
<dbReference type="AlphaFoldDB" id="A0A401PE91"/>
<dbReference type="EMBL" id="BFAA01000358">
    <property type="protein sequence ID" value="GCB71429.1"/>
    <property type="molecule type" value="Genomic_DNA"/>
</dbReference>
<keyword evidence="1" id="KW-0175">Coiled coil</keyword>
<feature type="region of interest" description="Disordered" evidence="2">
    <location>
        <begin position="635"/>
        <end position="669"/>
    </location>
</feature>
<feature type="region of interest" description="Disordered" evidence="2">
    <location>
        <begin position="147"/>
        <end position="179"/>
    </location>
</feature>
<feature type="region of interest" description="Disordered" evidence="2">
    <location>
        <begin position="300"/>
        <end position="326"/>
    </location>
</feature>
<reference evidence="4 5" key="1">
    <citation type="journal article" date="2018" name="Nat. Ecol. Evol.">
        <title>Shark genomes provide insights into elasmobranch evolution and the origin of vertebrates.</title>
        <authorList>
            <person name="Hara Y"/>
            <person name="Yamaguchi K"/>
            <person name="Onimaru K"/>
            <person name="Kadota M"/>
            <person name="Koyanagi M"/>
            <person name="Keeley SD"/>
            <person name="Tatsumi K"/>
            <person name="Tanaka K"/>
            <person name="Motone F"/>
            <person name="Kageyama Y"/>
            <person name="Nozu R"/>
            <person name="Adachi N"/>
            <person name="Nishimura O"/>
            <person name="Nakagawa R"/>
            <person name="Tanegashima C"/>
            <person name="Kiyatake I"/>
            <person name="Matsumoto R"/>
            <person name="Murakumo K"/>
            <person name="Nishida K"/>
            <person name="Terakita A"/>
            <person name="Kuratani S"/>
            <person name="Sato K"/>
            <person name="Hyodo S Kuraku.S."/>
        </authorList>
    </citation>
    <scope>NUCLEOTIDE SEQUENCE [LARGE SCALE GENOMIC DNA]</scope>
</reference>
<dbReference type="InterPro" id="IPR036872">
    <property type="entry name" value="CH_dom_sf"/>
</dbReference>
<dbReference type="InterPro" id="IPR044039">
    <property type="entry name" value="DUF5745"/>
</dbReference>
<name>A0A401PE91_SCYTO</name>
<dbReference type="GO" id="GO:0000922">
    <property type="term" value="C:spindle pole"/>
    <property type="evidence" value="ECO:0007669"/>
    <property type="project" value="InterPro"/>
</dbReference>
<dbReference type="GO" id="GO:0005813">
    <property type="term" value="C:centrosome"/>
    <property type="evidence" value="ECO:0007669"/>
    <property type="project" value="InterPro"/>
</dbReference>
<gene>
    <name evidence="4" type="ORF">scyTo_0001568</name>
</gene>
<evidence type="ECO:0000256" key="2">
    <source>
        <dbReference type="SAM" id="MobiDB-lite"/>
    </source>
</evidence>
<evidence type="ECO:0000256" key="1">
    <source>
        <dbReference type="SAM" id="Coils"/>
    </source>
</evidence>